<reference evidence="4" key="1">
    <citation type="submission" date="2025-08" db="UniProtKB">
        <authorList>
            <consortium name="Ensembl"/>
        </authorList>
    </citation>
    <scope>IDENTIFICATION</scope>
</reference>
<reference evidence="4" key="2">
    <citation type="submission" date="2025-09" db="UniProtKB">
        <authorList>
            <consortium name="Ensembl"/>
        </authorList>
    </citation>
    <scope>IDENTIFICATION</scope>
</reference>
<dbReference type="AlphaFoldDB" id="A0A673H2I8"/>
<dbReference type="GO" id="GO:0005634">
    <property type="term" value="C:nucleus"/>
    <property type="evidence" value="ECO:0007669"/>
    <property type="project" value="TreeGrafter"/>
</dbReference>
<sequence length="407" mass="44918">SGHNEVCSATMQLPISSYPQTPTDDPLFRTTHPSLLTSSGTQETTSPLIMKDEPPTPEKSSFMDCLGLQHISQVKPAPSEEDVQQAKLDSIRVIHVEQNQSSVPQEAGLVGGVNLSLVDPTTLHGLSHQEALKLLSLQPFQTGFLVQPDGGMVVKPVCGESNMELADIQQIIKVTSAAPNQITLPPLSKAPCSTVRDLSPSSSSNSANNHASAERIQMEADCMGDAHTPMDMDERHIKQENGKLEETTGKKGTSQKGSYPCRFCDQVFAFSGVLQAHMRYHLGILPHQCNICDYVAPDKATLIRHLRTHSGERPYVCRLCHYPFTVKANCERHLRKKHMKSNRKEIEKNIKYVTSSTADVLEQAGTSETTCRFCGEDLKTFRALQIHLKRIGQASVRGLFFCFLLIV</sequence>
<feature type="compositionally biased region" description="Low complexity" evidence="2">
    <location>
        <begin position="199"/>
        <end position="211"/>
    </location>
</feature>
<dbReference type="GO" id="GO:0001228">
    <property type="term" value="F:DNA-binding transcription activator activity, RNA polymerase II-specific"/>
    <property type="evidence" value="ECO:0007669"/>
    <property type="project" value="TreeGrafter"/>
</dbReference>
<evidence type="ECO:0000256" key="2">
    <source>
        <dbReference type="SAM" id="MobiDB-lite"/>
    </source>
</evidence>
<dbReference type="GO" id="GO:0008270">
    <property type="term" value="F:zinc ion binding"/>
    <property type="evidence" value="ECO:0007669"/>
    <property type="project" value="UniProtKB-KW"/>
</dbReference>
<keyword evidence="1" id="KW-0863">Zinc-finger</keyword>
<feature type="domain" description="C2H2-type" evidence="3">
    <location>
        <begin position="259"/>
        <end position="286"/>
    </location>
</feature>
<dbReference type="Gene3D" id="3.30.160.60">
    <property type="entry name" value="Classic Zinc Finger"/>
    <property type="match status" value="3"/>
</dbReference>
<evidence type="ECO:0000259" key="3">
    <source>
        <dbReference type="PROSITE" id="PS50157"/>
    </source>
</evidence>
<keyword evidence="5" id="KW-1185">Reference proteome</keyword>
<dbReference type="PANTHER" id="PTHR46451">
    <property type="entry name" value="RAS-RESPONSIVE ELEMENT-BINDING PROTEIN 1"/>
    <property type="match status" value="1"/>
</dbReference>
<keyword evidence="1" id="KW-0479">Metal-binding</keyword>
<dbReference type="Ensembl" id="ENSSRHT00000020322.1">
    <property type="protein sequence ID" value="ENSSRHP00000019688.1"/>
    <property type="gene ID" value="ENSSRHG00000010604.1"/>
</dbReference>
<keyword evidence="1" id="KW-0862">Zinc</keyword>
<feature type="region of interest" description="Disordered" evidence="2">
    <location>
        <begin position="31"/>
        <end position="59"/>
    </location>
</feature>
<name>A0A673H2I8_9TELE</name>
<dbReference type="GO" id="GO:0000978">
    <property type="term" value="F:RNA polymerase II cis-regulatory region sequence-specific DNA binding"/>
    <property type="evidence" value="ECO:0007669"/>
    <property type="project" value="TreeGrafter"/>
</dbReference>
<evidence type="ECO:0000313" key="4">
    <source>
        <dbReference type="Ensembl" id="ENSSRHP00000019688.1"/>
    </source>
</evidence>
<dbReference type="PROSITE" id="PS50157">
    <property type="entry name" value="ZINC_FINGER_C2H2_2"/>
    <property type="match status" value="3"/>
</dbReference>
<dbReference type="FunFam" id="3.30.160.60:FF:003785">
    <property type="entry name" value="Ras-responsive element-binding protein 1b"/>
    <property type="match status" value="1"/>
</dbReference>
<dbReference type="InterPro" id="IPR036236">
    <property type="entry name" value="Znf_C2H2_sf"/>
</dbReference>
<evidence type="ECO:0000256" key="1">
    <source>
        <dbReference type="PROSITE-ProRule" id="PRU00042"/>
    </source>
</evidence>
<feature type="compositionally biased region" description="Polar residues" evidence="2">
    <location>
        <begin position="31"/>
        <end position="47"/>
    </location>
</feature>
<feature type="domain" description="C2H2-type" evidence="3">
    <location>
        <begin position="315"/>
        <end position="343"/>
    </location>
</feature>
<dbReference type="SMART" id="SM00355">
    <property type="entry name" value="ZnF_C2H2"/>
    <property type="match status" value="4"/>
</dbReference>
<accession>A0A673H2I8</accession>
<dbReference type="PROSITE" id="PS00028">
    <property type="entry name" value="ZINC_FINGER_C2H2_1"/>
    <property type="match status" value="2"/>
</dbReference>
<dbReference type="InterPro" id="IPR052795">
    <property type="entry name" value="RREB1"/>
</dbReference>
<protein>
    <submittedName>
        <fullName evidence="4">Ras-responsive element-binding protein 1-like</fullName>
    </submittedName>
</protein>
<dbReference type="InterPro" id="IPR013087">
    <property type="entry name" value="Znf_C2H2_type"/>
</dbReference>
<organism evidence="4 5">
    <name type="scientific">Sinocyclocheilus rhinocerous</name>
    <dbReference type="NCBI Taxonomy" id="307959"/>
    <lineage>
        <taxon>Eukaryota</taxon>
        <taxon>Metazoa</taxon>
        <taxon>Chordata</taxon>
        <taxon>Craniata</taxon>
        <taxon>Vertebrata</taxon>
        <taxon>Euteleostomi</taxon>
        <taxon>Actinopterygii</taxon>
        <taxon>Neopterygii</taxon>
        <taxon>Teleostei</taxon>
        <taxon>Ostariophysi</taxon>
        <taxon>Cypriniformes</taxon>
        <taxon>Cyprinidae</taxon>
        <taxon>Cyprininae</taxon>
        <taxon>Sinocyclocheilus</taxon>
    </lineage>
</organism>
<evidence type="ECO:0000313" key="5">
    <source>
        <dbReference type="Proteomes" id="UP000472270"/>
    </source>
</evidence>
<proteinExistence type="predicted"/>
<dbReference type="SUPFAM" id="SSF57667">
    <property type="entry name" value="beta-beta-alpha zinc fingers"/>
    <property type="match status" value="2"/>
</dbReference>
<dbReference type="Pfam" id="PF00096">
    <property type="entry name" value="zf-C2H2"/>
    <property type="match status" value="2"/>
</dbReference>
<feature type="region of interest" description="Disordered" evidence="2">
    <location>
        <begin position="186"/>
        <end position="212"/>
    </location>
</feature>
<dbReference type="Proteomes" id="UP000472270">
    <property type="component" value="Unassembled WGS sequence"/>
</dbReference>
<gene>
    <name evidence="4" type="primary">LOC107713689</name>
</gene>
<feature type="domain" description="C2H2-type" evidence="3">
    <location>
        <begin position="287"/>
        <end position="314"/>
    </location>
</feature>
<dbReference type="FunFam" id="3.30.160.60:FF:001835">
    <property type="entry name" value="Ras responsive element binding protein 1"/>
    <property type="match status" value="1"/>
</dbReference>
<dbReference type="FunFam" id="3.30.160.60:FF:002036">
    <property type="entry name" value="Ras-responsive element-binding protein 1"/>
    <property type="match status" value="1"/>
</dbReference>
<dbReference type="PANTHER" id="PTHR46451:SF1">
    <property type="entry name" value="RAS-RESPONSIVE ELEMENT-BINDING PROTEIN 1"/>
    <property type="match status" value="1"/>
</dbReference>